<comment type="caution">
    <text evidence="2">The sequence shown here is derived from an EMBL/GenBank/DDBJ whole genome shotgun (WGS) entry which is preliminary data.</text>
</comment>
<name>A0AAN6SA74_9PEZI</name>
<dbReference type="AlphaFoldDB" id="A0AAN6SA74"/>
<gene>
    <name evidence="2" type="ORF">QBC46DRAFT_403399</name>
</gene>
<dbReference type="Proteomes" id="UP001303473">
    <property type="component" value="Unassembled WGS sequence"/>
</dbReference>
<evidence type="ECO:0000256" key="1">
    <source>
        <dbReference type="SAM" id="MobiDB-lite"/>
    </source>
</evidence>
<feature type="compositionally biased region" description="Low complexity" evidence="1">
    <location>
        <begin position="47"/>
        <end position="59"/>
    </location>
</feature>
<feature type="compositionally biased region" description="Pro residues" evidence="1">
    <location>
        <begin position="121"/>
        <end position="136"/>
    </location>
</feature>
<reference evidence="3" key="1">
    <citation type="journal article" date="2023" name="Mol. Phylogenet. Evol.">
        <title>Genome-scale phylogeny and comparative genomics of the fungal order Sordariales.</title>
        <authorList>
            <person name="Hensen N."/>
            <person name="Bonometti L."/>
            <person name="Westerberg I."/>
            <person name="Brannstrom I.O."/>
            <person name="Guillou S."/>
            <person name="Cros-Aarteil S."/>
            <person name="Calhoun S."/>
            <person name="Haridas S."/>
            <person name="Kuo A."/>
            <person name="Mondo S."/>
            <person name="Pangilinan J."/>
            <person name="Riley R."/>
            <person name="LaButti K."/>
            <person name="Andreopoulos B."/>
            <person name="Lipzen A."/>
            <person name="Chen C."/>
            <person name="Yan M."/>
            <person name="Daum C."/>
            <person name="Ng V."/>
            <person name="Clum A."/>
            <person name="Steindorff A."/>
            <person name="Ohm R.A."/>
            <person name="Martin F."/>
            <person name="Silar P."/>
            <person name="Natvig D.O."/>
            <person name="Lalanne C."/>
            <person name="Gautier V."/>
            <person name="Ament-Velasquez S.L."/>
            <person name="Kruys A."/>
            <person name="Hutchinson M.I."/>
            <person name="Powell A.J."/>
            <person name="Barry K."/>
            <person name="Miller A.N."/>
            <person name="Grigoriev I.V."/>
            <person name="Debuchy R."/>
            <person name="Gladieux P."/>
            <person name="Hiltunen Thoren M."/>
            <person name="Johannesson H."/>
        </authorList>
    </citation>
    <scope>NUCLEOTIDE SEQUENCE [LARGE SCALE GENOMIC DNA]</scope>
    <source>
        <strain evidence="3">CBS 340.73</strain>
    </source>
</reference>
<keyword evidence="3" id="KW-1185">Reference proteome</keyword>
<accession>A0AAN6SA74</accession>
<feature type="region of interest" description="Disordered" evidence="1">
    <location>
        <begin position="1"/>
        <end position="218"/>
    </location>
</feature>
<evidence type="ECO:0000313" key="3">
    <source>
        <dbReference type="Proteomes" id="UP001303473"/>
    </source>
</evidence>
<organism evidence="2 3">
    <name type="scientific">Diplogelasinospora grovesii</name>
    <dbReference type="NCBI Taxonomy" id="303347"/>
    <lineage>
        <taxon>Eukaryota</taxon>
        <taxon>Fungi</taxon>
        <taxon>Dikarya</taxon>
        <taxon>Ascomycota</taxon>
        <taxon>Pezizomycotina</taxon>
        <taxon>Sordariomycetes</taxon>
        <taxon>Sordariomycetidae</taxon>
        <taxon>Sordariales</taxon>
        <taxon>Diplogelasinosporaceae</taxon>
        <taxon>Diplogelasinospora</taxon>
    </lineage>
</organism>
<proteinExistence type="predicted"/>
<feature type="compositionally biased region" description="Basic residues" evidence="1">
    <location>
        <begin position="37"/>
        <end position="46"/>
    </location>
</feature>
<feature type="compositionally biased region" description="Low complexity" evidence="1">
    <location>
        <begin position="159"/>
        <end position="176"/>
    </location>
</feature>
<protein>
    <submittedName>
        <fullName evidence="2">Uncharacterized protein</fullName>
    </submittedName>
</protein>
<sequence length="403" mass="46621">MSHPAAAMVSDLKSRRPESRLSIVNRFLEQLTSDGNKRRRRQRRQKQQQQQQQQQQQKQKQPDAPPITTSPGDIIQWRGKRTRPASSTSGDDDSESHDYDALDDASPPKPKVKRIKIINWPPTPPISPSTPAPPAPAHNNGSNNDDDDASQPGQPPRTPTRQQQPPSTPSPRSHPTILDNAPLTRSTRPILTPRPPTCVRPNVSTSEQHRREKRTHSTSYKQYLIQTGNTTYFTSCISSFLCQHYYGRTTESTALLQTNGYSLWVYMYLWAAKDTRVRNEWFMEFWLRWMDRNRYLRVLLTAYVPQTPDFILLYNRYWRGCERDQLSRATYLVNYTAGQVRYYFTTHVLSIYDTSFGPGSVTLVESTLYPAIPFEGMGVKGVWFYIRYAIVSRWAFLNKRLVF</sequence>
<evidence type="ECO:0000313" key="2">
    <source>
        <dbReference type="EMBL" id="KAK3945723.1"/>
    </source>
</evidence>
<dbReference type="EMBL" id="MU853754">
    <property type="protein sequence ID" value="KAK3945723.1"/>
    <property type="molecule type" value="Genomic_DNA"/>
</dbReference>